<keyword evidence="3" id="KW-1185">Reference proteome</keyword>
<sequence>MANMLCGGPKGSRGTFAERTRVGQEPVGDGTWHGMPFVPRIAVTWLVSLFLPDHKGKRRIRNEESHHDPLSTHPSRGGVGRVSLSDNKGSASREKTTGRVGRAVWWTEGGKKPVAGDFKLAERQEQIAERHRKNLCNKSGIETADTIQRELGRPFRGRKNFKGAVNIIPGRDCPRSQHEVKKCQESKLVFDEKILRDAFSFRSVNPPSSRLRLWLVKGKKQDISPGMQENKPP</sequence>
<reference evidence="2" key="1">
    <citation type="submission" date="2023-03" db="EMBL/GenBank/DDBJ databases">
        <title>Massive genome expansion in bonnet fungi (Mycena s.s.) driven by repeated elements and novel gene families across ecological guilds.</title>
        <authorList>
            <consortium name="Lawrence Berkeley National Laboratory"/>
            <person name="Harder C.B."/>
            <person name="Miyauchi S."/>
            <person name="Viragh M."/>
            <person name="Kuo A."/>
            <person name="Thoen E."/>
            <person name="Andreopoulos B."/>
            <person name="Lu D."/>
            <person name="Skrede I."/>
            <person name="Drula E."/>
            <person name="Henrissat B."/>
            <person name="Morin E."/>
            <person name="Kohler A."/>
            <person name="Barry K."/>
            <person name="LaButti K."/>
            <person name="Morin E."/>
            <person name="Salamov A."/>
            <person name="Lipzen A."/>
            <person name="Mereny Z."/>
            <person name="Hegedus B."/>
            <person name="Baldrian P."/>
            <person name="Stursova M."/>
            <person name="Weitz H."/>
            <person name="Taylor A."/>
            <person name="Grigoriev I.V."/>
            <person name="Nagy L.G."/>
            <person name="Martin F."/>
            <person name="Kauserud H."/>
        </authorList>
    </citation>
    <scope>NUCLEOTIDE SEQUENCE</scope>
    <source>
        <strain evidence="2">CBHHK200</strain>
    </source>
</reference>
<dbReference type="EMBL" id="JARJCM010000261">
    <property type="protein sequence ID" value="KAJ7020473.1"/>
    <property type="molecule type" value="Genomic_DNA"/>
</dbReference>
<feature type="compositionally biased region" description="Basic and acidic residues" evidence="1">
    <location>
        <begin position="61"/>
        <end position="70"/>
    </location>
</feature>
<organism evidence="2 3">
    <name type="scientific">Mycena alexandri</name>
    <dbReference type="NCBI Taxonomy" id="1745969"/>
    <lineage>
        <taxon>Eukaryota</taxon>
        <taxon>Fungi</taxon>
        <taxon>Dikarya</taxon>
        <taxon>Basidiomycota</taxon>
        <taxon>Agaricomycotina</taxon>
        <taxon>Agaricomycetes</taxon>
        <taxon>Agaricomycetidae</taxon>
        <taxon>Agaricales</taxon>
        <taxon>Marasmiineae</taxon>
        <taxon>Mycenaceae</taxon>
        <taxon>Mycena</taxon>
    </lineage>
</organism>
<feature type="region of interest" description="Disordered" evidence="1">
    <location>
        <begin position="60"/>
        <end position="97"/>
    </location>
</feature>
<proteinExistence type="predicted"/>
<evidence type="ECO:0000313" key="3">
    <source>
        <dbReference type="Proteomes" id="UP001218188"/>
    </source>
</evidence>
<gene>
    <name evidence="2" type="ORF">C8F04DRAFT_1318032</name>
</gene>
<dbReference type="Proteomes" id="UP001218188">
    <property type="component" value="Unassembled WGS sequence"/>
</dbReference>
<evidence type="ECO:0000313" key="2">
    <source>
        <dbReference type="EMBL" id="KAJ7020473.1"/>
    </source>
</evidence>
<accession>A0AAD6S3M8</accession>
<evidence type="ECO:0000256" key="1">
    <source>
        <dbReference type="SAM" id="MobiDB-lite"/>
    </source>
</evidence>
<dbReference type="AlphaFoldDB" id="A0AAD6S3M8"/>
<protein>
    <submittedName>
        <fullName evidence="2">Uncharacterized protein</fullName>
    </submittedName>
</protein>
<comment type="caution">
    <text evidence="2">The sequence shown here is derived from an EMBL/GenBank/DDBJ whole genome shotgun (WGS) entry which is preliminary data.</text>
</comment>
<name>A0AAD6S3M8_9AGAR</name>